<comment type="caution">
    <text evidence="6">The sequence shown here is derived from an EMBL/GenBank/DDBJ whole genome shotgun (WGS) entry which is preliminary data.</text>
</comment>
<dbReference type="PANTHER" id="PTHR11571:SF150">
    <property type="entry name" value="GLUTATHIONE S-TRANSFERASE"/>
    <property type="match status" value="1"/>
</dbReference>
<dbReference type="Gene3D" id="3.40.30.10">
    <property type="entry name" value="Glutaredoxin"/>
    <property type="match status" value="1"/>
</dbReference>
<feature type="domain" description="GST C-terminal" evidence="5">
    <location>
        <begin position="82"/>
        <end position="204"/>
    </location>
</feature>
<dbReference type="Pfam" id="PF02798">
    <property type="entry name" value="GST_N"/>
    <property type="match status" value="1"/>
</dbReference>
<comment type="function">
    <text evidence="3">S-crystallins are structural components of squids and octopi eye lens. Contains relatively little if any GST activity.</text>
</comment>
<dbReference type="InterPro" id="IPR036282">
    <property type="entry name" value="Glutathione-S-Trfase_C_sf"/>
</dbReference>
<protein>
    <recommendedName>
        <fullName evidence="8">Glutathione S-transferase</fullName>
    </recommendedName>
</protein>
<evidence type="ECO:0000313" key="7">
    <source>
        <dbReference type="Proteomes" id="UP001347796"/>
    </source>
</evidence>
<dbReference type="InterPro" id="IPR050213">
    <property type="entry name" value="GST_superfamily"/>
</dbReference>
<dbReference type="CDD" id="cd03039">
    <property type="entry name" value="GST_N_Sigma_like"/>
    <property type="match status" value="1"/>
</dbReference>
<dbReference type="FunFam" id="1.20.1050.10:FF:000030">
    <property type="entry name" value="Glutathione S-transferase S1"/>
    <property type="match status" value="1"/>
</dbReference>
<dbReference type="PROSITE" id="PS50405">
    <property type="entry name" value="GST_CTER"/>
    <property type="match status" value="1"/>
</dbReference>
<dbReference type="EMBL" id="JAZGQO010000010">
    <property type="protein sequence ID" value="KAK6176589.1"/>
    <property type="molecule type" value="Genomic_DNA"/>
</dbReference>
<evidence type="ECO:0008006" key="8">
    <source>
        <dbReference type="Google" id="ProtNLM"/>
    </source>
</evidence>
<evidence type="ECO:0000256" key="2">
    <source>
        <dbReference type="ARBA" id="ARBA00022613"/>
    </source>
</evidence>
<dbReference type="PROSITE" id="PS50404">
    <property type="entry name" value="GST_NTER"/>
    <property type="match status" value="1"/>
</dbReference>
<evidence type="ECO:0000313" key="6">
    <source>
        <dbReference type="EMBL" id="KAK6176589.1"/>
    </source>
</evidence>
<dbReference type="InterPro" id="IPR040079">
    <property type="entry name" value="Glutathione_S-Trfase"/>
</dbReference>
<keyword evidence="7" id="KW-1185">Reference proteome</keyword>
<dbReference type="InterPro" id="IPR004046">
    <property type="entry name" value="GST_C"/>
</dbReference>
<dbReference type="SFLD" id="SFLDG00363">
    <property type="entry name" value="AMPS_(cytGST):_Alpha-__Mu-__Pi"/>
    <property type="match status" value="1"/>
</dbReference>
<dbReference type="SFLD" id="SFLDS00019">
    <property type="entry name" value="Glutathione_Transferase_(cytos"/>
    <property type="match status" value="1"/>
</dbReference>
<dbReference type="InterPro" id="IPR004045">
    <property type="entry name" value="Glutathione_S-Trfase_N"/>
</dbReference>
<name>A0AAN8JHS5_PATCE</name>
<evidence type="ECO:0000259" key="4">
    <source>
        <dbReference type="PROSITE" id="PS50404"/>
    </source>
</evidence>
<sequence>MLPTYKLVYFDGRGKAELSRLCFAAAGVKFEDERVTKEEWPALKPAMPFGQLPVLDVNGKLFGQSSAIEKYLAREFALYGKTSLEALEIDEIIGLGRDYTDLITVWYKESDETKKAELGTKLLQEYLPRFLKALDSKLTNNVRGYLVGNQMTLADLAIYDILENNFRKTPELLQTHPKVIEHRNRIASSQKISEYLKNRKETEF</sequence>
<dbReference type="CDD" id="cd03192">
    <property type="entry name" value="GST_C_Sigma_like"/>
    <property type="match status" value="1"/>
</dbReference>
<accession>A0AAN8JHS5</accession>
<dbReference type="GO" id="GO:0005212">
    <property type="term" value="F:structural constituent of eye lens"/>
    <property type="evidence" value="ECO:0007669"/>
    <property type="project" value="UniProtKB-KW"/>
</dbReference>
<evidence type="ECO:0000256" key="1">
    <source>
        <dbReference type="ARBA" id="ARBA00007409"/>
    </source>
</evidence>
<gene>
    <name evidence="6" type="ORF">SNE40_014844</name>
</gene>
<evidence type="ECO:0000256" key="3">
    <source>
        <dbReference type="ARBA" id="ARBA00049616"/>
    </source>
</evidence>
<dbReference type="GO" id="GO:0006749">
    <property type="term" value="P:glutathione metabolic process"/>
    <property type="evidence" value="ECO:0007669"/>
    <property type="project" value="TreeGrafter"/>
</dbReference>
<keyword evidence="2" id="KW-0273">Eye lens protein</keyword>
<dbReference type="SFLD" id="SFLDG01205">
    <property type="entry name" value="AMPS.1"/>
    <property type="match status" value="1"/>
</dbReference>
<dbReference type="InterPro" id="IPR036249">
    <property type="entry name" value="Thioredoxin-like_sf"/>
</dbReference>
<dbReference type="Pfam" id="PF14497">
    <property type="entry name" value="GST_C_3"/>
    <property type="match status" value="1"/>
</dbReference>
<comment type="similarity">
    <text evidence="1">Belongs to the GST superfamily.</text>
</comment>
<dbReference type="PANTHER" id="PTHR11571">
    <property type="entry name" value="GLUTATHIONE S-TRANSFERASE"/>
    <property type="match status" value="1"/>
</dbReference>
<dbReference type="Proteomes" id="UP001347796">
    <property type="component" value="Unassembled WGS sequence"/>
</dbReference>
<proteinExistence type="inferred from homology"/>
<dbReference type="FunFam" id="3.40.30.10:FF:000035">
    <property type="entry name" value="hematopoietic prostaglandin D synthase"/>
    <property type="match status" value="1"/>
</dbReference>
<evidence type="ECO:0000259" key="5">
    <source>
        <dbReference type="PROSITE" id="PS50405"/>
    </source>
</evidence>
<feature type="domain" description="GST N-terminal" evidence="4">
    <location>
        <begin position="3"/>
        <end position="80"/>
    </location>
</feature>
<dbReference type="SUPFAM" id="SSF52833">
    <property type="entry name" value="Thioredoxin-like"/>
    <property type="match status" value="1"/>
</dbReference>
<organism evidence="6 7">
    <name type="scientific">Patella caerulea</name>
    <name type="common">Rayed Mediterranean limpet</name>
    <dbReference type="NCBI Taxonomy" id="87958"/>
    <lineage>
        <taxon>Eukaryota</taxon>
        <taxon>Metazoa</taxon>
        <taxon>Spiralia</taxon>
        <taxon>Lophotrochozoa</taxon>
        <taxon>Mollusca</taxon>
        <taxon>Gastropoda</taxon>
        <taxon>Patellogastropoda</taxon>
        <taxon>Patelloidea</taxon>
        <taxon>Patellidae</taxon>
        <taxon>Patella</taxon>
    </lineage>
</organism>
<dbReference type="Gene3D" id="1.20.1050.10">
    <property type="match status" value="1"/>
</dbReference>
<dbReference type="SUPFAM" id="SSF47616">
    <property type="entry name" value="GST C-terminal domain-like"/>
    <property type="match status" value="1"/>
</dbReference>
<reference evidence="6 7" key="1">
    <citation type="submission" date="2024-01" db="EMBL/GenBank/DDBJ databases">
        <title>The genome of the rayed Mediterranean limpet Patella caerulea (Linnaeus, 1758).</title>
        <authorList>
            <person name="Anh-Thu Weber A."/>
            <person name="Halstead-Nussloch G."/>
        </authorList>
    </citation>
    <scope>NUCLEOTIDE SEQUENCE [LARGE SCALE GENOMIC DNA]</scope>
    <source>
        <strain evidence="6">AATW-2023a</strain>
        <tissue evidence="6">Whole specimen</tissue>
    </source>
</reference>
<dbReference type="GO" id="GO:0004364">
    <property type="term" value="F:glutathione transferase activity"/>
    <property type="evidence" value="ECO:0007669"/>
    <property type="project" value="TreeGrafter"/>
</dbReference>
<dbReference type="InterPro" id="IPR010987">
    <property type="entry name" value="Glutathione-S-Trfase_C-like"/>
</dbReference>
<dbReference type="AlphaFoldDB" id="A0AAN8JHS5"/>